<sequence length="84" mass="9552">MAEAIGDIIEQQQYIAFKIFNAVNYERTMMFKGALLRVSKPGTAKNPQLPDKRDIKTEEPFQIPKNHEVEVIDGWVTLTRSSAS</sequence>
<reference evidence="2" key="1">
    <citation type="journal article" date="2015" name="PLoS Genet.">
        <title>The dynamic genome and transcriptome of the human fungal pathogen Blastomyces and close relative Emmonsia.</title>
        <authorList>
            <person name="Munoz J.F."/>
            <person name="Gauthier G.M."/>
            <person name="Desjardins C.A."/>
            <person name="Gallo J.E."/>
            <person name="Holder J."/>
            <person name="Sullivan T.D."/>
            <person name="Marty A.J."/>
            <person name="Carmen J.C."/>
            <person name="Chen Z."/>
            <person name="Ding L."/>
            <person name="Gujja S."/>
            <person name="Magrini V."/>
            <person name="Misas E."/>
            <person name="Mitreva M."/>
            <person name="Priest M."/>
            <person name="Saif S."/>
            <person name="Whiston E.A."/>
            <person name="Young S."/>
            <person name="Zeng Q."/>
            <person name="Goldman W.E."/>
            <person name="Mardis E.R."/>
            <person name="Taylor J.W."/>
            <person name="McEwen J.G."/>
            <person name="Clay O.K."/>
            <person name="Klein B.S."/>
            <person name="Cuomo C.A."/>
        </authorList>
    </citation>
    <scope>NUCLEOTIDE SEQUENCE [LARGE SCALE GENOMIC DNA]</scope>
    <source>
        <strain evidence="2">SLH14081</strain>
    </source>
</reference>
<dbReference type="AlphaFoldDB" id="A0A179UZF4"/>
<keyword evidence="2" id="KW-1185">Reference proteome</keyword>
<dbReference type="EMBL" id="GG657471">
    <property type="protein sequence ID" value="OAT13230.1"/>
    <property type="molecule type" value="Genomic_DNA"/>
</dbReference>
<evidence type="ECO:0000313" key="2">
    <source>
        <dbReference type="Proteomes" id="UP000002038"/>
    </source>
</evidence>
<dbReference type="RefSeq" id="XP_031580774.1">
    <property type="nucleotide sequence ID" value="XM_031725405.1"/>
</dbReference>
<protein>
    <submittedName>
        <fullName evidence="1">Uncharacterized protein</fullName>
    </submittedName>
</protein>
<dbReference type="Proteomes" id="UP000002038">
    <property type="component" value="Unassembled WGS sequence"/>
</dbReference>
<evidence type="ECO:0000313" key="1">
    <source>
        <dbReference type="EMBL" id="OAT13230.1"/>
    </source>
</evidence>
<proteinExistence type="predicted"/>
<organism evidence="1 2">
    <name type="scientific">Blastomyces gilchristii (strain SLH14081)</name>
    <name type="common">Blastomyces dermatitidis</name>
    <dbReference type="NCBI Taxonomy" id="559298"/>
    <lineage>
        <taxon>Eukaryota</taxon>
        <taxon>Fungi</taxon>
        <taxon>Dikarya</taxon>
        <taxon>Ascomycota</taxon>
        <taxon>Pezizomycotina</taxon>
        <taxon>Eurotiomycetes</taxon>
        <taxon>Eurotiomycetidae</taxon>
        <taxon>Onygenales</taxon>
        <taxon>Ajellomycetaceae</taxon>
        <taxon>Blastomyces</taxon>
    </lineage>
</organism>
<dbReference type="VEuPathDB" id="FungiDB:BDBG_17754"/>
<name>A0A179UZF4_BLAGS</name>
<dbReference type="KEGG" id="bgh:BDBG_17754"/>
<accession>A0A179UZF4</accession>
<dbReference type="GeneID" id="42529347"/>
<gene>
    <name evidence="1" type="ORF">BDBG_17754</name>
</gene>